<evidence type="ECO:0000313" key="1">
    <source>
        <dbReference type="EMBL" id="SNC77348.1"/>
    </source>
</evidence>
<proteinExistence type="predicted"/>
<dbReference type="EMBL" id="FYEW01000003">
    <property type="protein sequence ID" value="SNC77348.1"/>
    <property type="molecule type" value="Genomic_DNA"/>
</dbReference>
<accession>A0A212UGG1</accession>
<evidence type="ECO:0000313" key="2">
    <source>
        <dbReference type="Proteomes" id="UP000198131"/>
    </source>
</evidence>
<organism evidence="1 2">
    <name type="scientific">Hymenobacter gelipurpurascens</name>
    <dbReference type="NCBI Taxonomy" id="89968"/>
    <lineage>
        <taxon>Bacteria</taxon>
        <taxon>Pseudomonadati</taxon>
        <taxon>Bacteroidota</taxon>
        <taxon>Cytophagia</taxon>
        <taxon>Cytophagales</taxon>
        <taxon>Hymenobacteraceae</taxon>
        <taxon>Hymenobacter</taxon>
    </lineage>
</organism>
<evidence type="ECO:0008006" key="3">
    <source>
        <dbReference type="Google" id="ProtNLM"/>
    </source>
</evidence>
<sequence length="148" mass="16554">MVGVFGSLCVQVAPQGQLLRWKWQDAASYESFQQSFELIVAASRDHSVTQWLADLSTMSPLGINEQQWLSENWLVQFAALGIHRIALIEPNSLHNQLVIESVLADGRRYTHADIQFFADVPAALDWLTMSDAGVIETLEQEWQAVLAG</sequence>
<dbReference type="AlphaFoldDB" id="A0A212UGG1"/>
<reference evidence="2" key="1">
    <citation type="submission" date="2017-06" db="EMBL/GenBank/DDBJ databases">
        <authorList>
            <person name="Varghese N."/>
            <person name="Submissions S."/>
        </authorList>
    </citation>
    <scope>NUCLEOTIDE SEQUENCE [LARGE SCALE GENOMIC DNA]</scope>
    <source>
        <strain evidence="2">DSM 11116</strain>
    </source>
</reference>
<protein>
    <recommendedName>
        <fullName evidence="3">SpoIIAA-like</fullName>
    </recommendedName>
</protein>
<name>A0A212UGG1_9BACT</name>
<gene>
    <name evidence="1" type="ORF">SAMN06265337_3931</name>
</gene>
<keyword evidence="2" id="KW-1185">Reference proteome</keyword>
<dbReference type="Proteomes" id="UP000198131">
    <property type="component" value="Unassembled WGS sequence"/>
</dbReference>